<dbReference type="InterPro" id="IPR002110">
    <property type="entry name" value="Ankyrin_rpt"/>
</dbReference>
<feature type="repeat" description="ANK" evidence="3">
    <location>
        <begin position="289"/>
        <end position="321"/>
    </location>
</feature>
<accession>A0ABR1S2K4</accession>
<dbReference type="PANTHER" id="PTHR46680:SF3">
    <property type="entry name" value="NF-KAPPA-B INHIBITOR CACTUS"/>
    <property type="match status" value="1"/>
</dbReference>
<dbReference type="Proteomes" id="UP001444661">
    <property type="component" value="Unassembled WGS sequence"/>
</dbReference>
<feature type="repeat" description="ANK" evidence="3">
    <location>
        <begin position="433"/>
        <end position="465"/>
    </location>
</feature>
<gene>
    <name evidence="4" type="ORF">PG993_012513</name>
</gene>
<dbReference type="SUPFAM" id="SSF48403">
    <property type="entry name" value="Ankyrin repeat"/>
    <property type="match status" value="1"/>
</dbReference>
<feature type="repeat" description="ANK" evidence="3">
    <location>
        <begin position="466"/>
        <end position="498"/>
    </location>
</feature>
<feature type="repeat" description="ANK" evidence="3">
    <location>
        <begin position="499"/>
        <end position="531"/>
    </location>
</feature>
<dbReference type="InterPro" id="IPR051070">
    <property type="entry name" value="NF-kappa-B_inhibitor"/>
</dbReference>
<dbReference type="InterPro" id="IPR036770">
    <property type="entry name" value="Ankyrin_rpt-contain_sf"/>
</dbReference>
<feature type="repeat" description="ANK" evidence="3">
    <location>
        <begin position="400"/>
        <end position="432"/>
    </location>
</feature>
<keyword evidence="5" id="KW-1185">Reference proteome</keyword>
<evidence type="ECO:0000313" key="5">
    <source>
        <dbReference type="Proteomes" id="UP001444661"/>
    </source>
</evidence>
<comment type="caution">
    <text evidence="4">The sequence shown here is derived from an EMBL/GenBank/DDBJ whole genome shotgun (WGS) entry which is preliminary data.</text>
</comment>
<dbReference type="EMBL" id="JAQQWK010000011">
    <property type="protein sequence ID" value="KAK8024447.1"/>
    <property type="molecule type" value="Genomic_DNA"/>
</dbReference>
<feature type="repeat" description="ANK" evidence="3">
    <location>
        <begin position="566"/>
        <end position="587"/>
    </location>
</feature>
<evidence type="ECO:0000256" key="1">
    <source>
        <dbReference type="ARBA" id="ARBA00022737"/>
    </source>
</evidence>
<keyword evidence="2 3" id="KW-0040">ANK repeat</keyword>
<proteinExistence type="predicted"/>
<dbReference type="PANTHER" id="PTHR46680">
    <property type="entry name" value="NF-KAPPA-B INHIBITOR ALPHA"/>
    <property type="match status" value="1"/>
</dbReference>
<name>A0ABR1S2K4_9PEZI</name>
<protein>
    <submittedName>
        <fullName evidence="4">Ankyrin repeat protein</fullName>
    </submittedName>
</protein>
<dbReference type="PROSITE" id="PS50297">
    <property type="entry name" value="ANK_REP_REGION"/>
    <property type="match status" value="3"/>
</dbReference>
<dbReference type="SMART" id="SM00248">
    <property type="entry name" value="ANK"/>
    <property type="match status" value="7"/>
</dbReference>
<evidence type="ECO:0000313" key="4">
    <source>
        <dbReference type="EMBL" id="KAK8024447.1"/>
    </source>
</evidence>
<dbReference type="PROSITE" id="PS50088">
    <property type="entry name" value="ANK_REPEAT"/>
    <property type="match status" value="6"/>
</dbReference>
<dbReference type="Pfam" id="PF00023">
    <property type="entry name" value="Ank"/>
    <property type="match status" value="1"/>
</dbReference>
<dbReference type="Pfam" id="PF12796">
    <property type="entry name" value="Ank_2"/>
    <property type="match status" value="1"/>
</dbReference>
<keyword evidence="1" id="KW-0677">Repeat</keyword>
<sequence>MQYNTAVLKLMDPLSVIASSIAVVQGTDRLVSLLAKARRMKEAPVEVDYLLTEVSQAKTTLASLRGIMLTFAERGAGCNLDAIHRVLPEYAALIHEIDCLVEKHLVTATPTGQDLSAKAMEHPAYHGGNGSSFILQMQDSMEHRLAQQEKVLNQILLAQTETLSTSSSIVSSATLMSRHPLPSTQPYETAAIALCSPFLGKGCNLTTCKRPSIPTARGAFYLPHWFASRVVLFTLVNGSSPSFSLRIARLISAQSEFFRYIQTGRCDKVQELLEAGQASPGDMAELSYGTLSALLFALNSGQIQVCKILLSWGADPNLEHDTSLTSSATEMAWAMAQEGGFSQNVNEDDRLENMFPFPQDLLERRQFSRLTNIVLGLSGYNLDAALKVATTADFADTDRHGRTVVHWAGWKGNAQEMRKILLAGGDPDVADPGGRVPLHFSAMTSTSACTAVLAELGADVNKADRLGERPLHCACSTNRWVNVACLLSSGADANAATQKGTTPLMSAVLCGSIDVVEMLLRQGVDVEATDCAGESAATLAVWVNRHDILFKLASLGRARLDVITCSGRTILHTAAQYGDIRMVETLLGLPLGANSSAALNHEGLTAMEKLRERNDLTQELTEAFGALVLKTGYIPATTTTNVDFAGDVDEALQNSEASSVFSEDVFSPAMESLRQ</sequence>
<dbReference type="Gene3D" id="1.25.40.20">
    <property type="entry name" value="Ankyrin repeat-containing domain"/>
    <property type="match status" value="3"/>
</dbReference>
<reference evidence="4 5" key="1">
    <citation type="submission" date="2023-01" db="EMBL/GenBank/DDBJ databases">
        <title>Analysis of 21 Apiospora genomes using comparative genomics revels a genus with tremendous synthesis potential of carbohydrate active enzymes and secondary metabolites.</title>
        <authorList>
            <person name="Sorensen T."/>
        </authorList>
    </citation>
    <scope>NUCLEOTIDE SEQUENCE [LARGE SCALE GENOMIC DNA]</scope>
    <source>
        <strain evidence="4 5">CBS 33761</strain>
    </source>
</reference>
<organism evidence="4 5">
    <name type="scientific">Apiospora rasikravindrae</name>
    <dbReference type="NCBI Taxonomy" id="990691"/>
    <lineage>
        <taxon>Eukaryota</taxon>
        <taxon>Fungi</taxon>
        <taxon>Dikarya</taxon>
        <taxon>Ascomycota</taxon>
        <taxon>Pezizomycotina</taxon>
        <taxon>Sordariomycetes</taxon>
        <taxon>Xylariomycetidae</taxon>
        <taxon>Amphisphaeriales</taxon>
        <taxon>Apiosporaceae</taxon>
        <taxon>Apiospora</taxon>
    </lineage>
</organism>
<evidence type="ECO:0000256" key="3">
    <source>
        <dbReference type="PROSITE-ProRule" id="PRU00023"/>
    </source>
</evidence>
<evidence type="ECO:0000256" key="2">
    <source>
        <dbReference type="ARBA" id="ARBA00023043"/>
    </source>
</evidence>